<evidence type="ECO:0000313" key="5">
    <source>
        <dbReference type="Proteomes" id="UP000078116"/>
    </source>
</evidence>
<reference evidence="4 5" key="1">
    <citation type="submission" date="2016-04" db="EMBL/GenBank/DDBJ databases">
        <title>Reclassification of Paraburkholderia panaciterrae (Farh et al. 2015) Dobritsa &amp; Samadpour 2016 as a later homotypic synonym of Paraburkholderia ginsengiterrae (Farh et al. 2015) Dobritsa &amp; Samadpour 2016.</title>
        <authorList>
            <person name="Dobritsa A.P."/>
            <person name="Kutumbaka K."/>
            <person name="Samadpour M."/>
        </authorList>
    </citation>
    <scope>NUCLEOTIDE SEQUENCE [LARGE SCALE GENOMIC DNA]</scope>
    <source>
        <strain evidence="3 5">DCY85</strain>
        <strain evidence="2 4">DCY85-1</strain>
    </source>
</reference>
<proteinExistence type="predicted"/>
<sequence>MTGTPIRSAYRETARERCADEISPEPDDAAGALEQAALDRTPGGVERERSGQLAGKACCEFRARATGCAAGAQAGEGGEIRIAHRSSRQ</sequence>
<evidence type="ECO:0000313" key="3">
    <source>
        <dbReference type="EMBL" id="OAJ63662.1"/>
    </source>
</evidence>
<evidence type="ECO:0000313" key="4">
    <source>
        <dbReference type="Proteomes" id="UP000077961"/>
    </source>
</evidence>
<accession>A0A1A9NCA6</accession>
<feature type="region of interest" description="Disordered" evidence="1">
    <location>
        <begin position="1"/>
        <end position="29"/>
    </location>
</feature>
<organism evidence="3 5">
    <name type="scientific">Paraburkholderia ginsengiterrae</name>
    <dbReference type="NCBI Taxonomy" id="1462993"/>
    <lineage>
        <taxon>Bacteria</taxon>
        <taxon>Pseudomonadati</taxon>
        <taxon>Pseudomonadota</taxon>
        <taxon>Betaproteobacteria</taxon>
        <taxon>Burkholderiales</taxon>
        <taxon>Burkholderiaceae</taxon>
        <taxon>Paraburkholderia</taxon>
    </lineage>
</organism>
<evidence type="ECO:0000313" key="2">
    <source>
        <dbReference type="EMBL" id="OAJ55954.1"/>
    </source>
</evidence>
<dbReference type="AlphaFoldDB" id="A0A1A9NCA6"/>
<gene>
    <name evidence="2" type="ORF">A6V36_34285</name>
    <name evidence="3" type="ORF">A6V37_20240</name>
</gene>
<keyword evidence="4" id="KW-1185">Reference proteome</keyword>
<dbReference type="EMBL" id="LXJZ01000189">
    <property type="protein sequence ID" value="OAJ55954.1"/>
    <property type="molecule type" value="Genomic_DNA"/>
</dbReference>
<dbReference type="EMBL" id="LXKA01000121">
    <property type="protein sequence ID" value="OAJ63662.1"/>
    <property type="molecule type" value="Genomic_DNA"/>
</dbReference>
<name>A0A1A9NCA6_9BURK</name>
<protein>
    <submittedName>
        <fullName evidence="3">Uncharacterized protein</fullName>
    </submittedName>
</protein>
<dbReference type="Proteomes" id="UP000077961">
    <property type="component" value="Unassembled WGS sequence"/>
</dbReference>
<feature type="compositionally biased region" description="Basic and acidic residues" evidence="1">
    <location>
        <begin position="9"/>
        <end position="20"/>
    </location>
</feature>
<dbReference type="Proteomes" id="UP000078116">
    <property type="component" value="Unassembled WGS sequence"/>
</dbReference>
<evidence type="ECO:0000256" key="1">
    <source>
        <dbReference type="SAM" id="MobiDB-lite"/>
    </source>
</evidence>
<comment type="caution">
    <text evidence="3">The sequence shown here is derived from an EMBL/GenBank/DDBJ whole genome shotgun (WGS) entry which is preliminary data.</text>
</comment>
<dbReference type="STRING" id="1462993.A6V36_34285"/>